<evidence type="ECO:0000313" key="4">
    <source>
        <dbReference type="EMBL" id="VFK00109.1"/>
    </source>
</evidence>
<name>A0A450ULC0_9GAMM</name>
<organism evidence="3">
    <name type="scientific">Candidatus Kentrum eta</name>
    <dbReference type="NCBI Taxonomy" id="2126337"/>
    <lineage>
        <taxon>Bacteria</taxon>
        <taxon>Pseudomonadati</taxon>
        <taxon>Pseudomonadota</taxon>
        <taxon>Gammaproteobacteria</taxon>
        <taxon>Candidatus Kentrum</taxon>
    </lineage>
</organism>
<sequence length="302" mass="33466">MPSELSTDFEIKQMTLQDKTITLRDGRALAYTEHGHPTGKPVFFIHGNPGSRLARPVDEAIPVMLGARLITPDRPGYGLSDFQPKRRLLDFPQDMAQLADALGLRRFALFGVSAGGPYVAACAHGLPARITAAAIVSGPAPFDRENPYEGVGPAWRGAFKTGRWPEWLLRVLIALQAHARGRDPDKGLDNLAAILSPSDREHLEDPDVRARFKRNLPEATRQGSRGWAREARIQLAPWGFRLEEIPIPVHLWYWRDDPAIPPPMGRYLASRIPETRDHFLPGGGHLSLAGHYEEIVGPLLDA</sequence>
<dbReference type="InterPro" id="IPR029058">
    <property type="entry name" value="AB_hydrolase_fold"/>
</dbReference>
<dbReference type="EMBL" id="CAADFJ010000040">
    <property type="protein sequence ID" value="VFK00109.1"/>
    <property type="molecule type" value="Genomic_DNA"/>
</dbReference>
<evidence type="ECO:0000259" key="1">
    <source>
        <dbReference type="Pfam" id="PF00561"/>
    </source>
</evidence>
<protein>
    <submittedName>
        <fullName evidence="3">Pimeloyl-ACP methyl ester carboxylesterase</fullName>
    </submittedName>
</protein>
<evidence type="ECO:0000313" key="2">
    <source>
        <dbReference type="EMBL" id="VFJ92350.1"/>
    </source>
</evidence>
<dbReference type="Pfam" id="PF00561">
    <property type="entry name" value="Abhydrolase_1"/>
    <property type="match status" value="1"/>
</dbReference>
<dbReference type="PANTHER" id="PTHR45763">
    <property type="entry name" value="HYDROLASE, ALPHA/BETA FOLD FAMILY PROTEIN, EXPRESSED-RELATED"/>
    <property type="match status" value="1"/>
</dbReference>
<feature type="domain" description="AB hydrolase-1" evidence="1">
    <location>
        <begin position="40"/>
        <end position="288"/>
    </location>
</feature>
<dbReference type="EMBL" id="CAADFI010000042">
    <property type="protein sequence ID" value="VFJ93317.1"/>
    <property type="molecule type" value="Genomic_DNA"/>
</dbReference>
<dbReference type="PANTHER" id="PTHR45763:SF46">
    <property type="entry name" value="AB HYDROLASE-1 DOMAIN-CONTAINING PROTEIN"/>
    <property type="match status" value="1"/>
</dbReference>
<proteinExistence type="predicted"/>
<dbReference type="EMBL" id="CAADFG010000042">
    <property type="protein sequence ID" value="VFJ92350.1"/>
    <property type="molecule type" value="Genomic_DNA"/>
</dbReference>
<dbReference type="InterPro" id="IPR000073">
    <property type="entry name" value="AB_hydrolase_1"/>
</dbReference>
<dbReference type="SUPFAM" id="SSF53474">
    <property type="entry name" value="alpha/beta-Hydrolases"/>
    <property type="match status" value="1"/>
</dbReference>
<gene>
    <name evidence="2" type="ORF">BECKH772A_GA0070896_100424</name>
    <name evidence="3" type="ORF">BECKH772B_GA0070898_100424</name>
    <name evidence="4" type="ORF">BECKH772C_GA0070978_100404</name>
</gene>
<reference evidence="3" key="1">
    <citation type="submission" date="2019-02" db="EMBL/GenBank/DDBJ databases">
        <authorList>
            <person name="Gruber-Vodicka R. H."/>
            <person name="Seah K. B. B."/>
        </authorList>
    </citation>
    <scope>NUCLEOTIDE SEQUENCE</scope>
    <source>
        <strain evidence="4">BECK_SA2B12</strain>
        <strain evidence="2">BECK_SA2B15</strain>
        <strain evidence="3">BECK_SA2B20</strain>
    </source>
</reference>
<dbReference type="Gene3D" id="3.40.50.1820">
    <property type="entry name" value="alpha/beta hydrolase"/>
    <property type="match status" value="1"/>
</dbReference>
<evidence type="ECO:0000313" key="3">
    <source>
        <dbReference type="EMBL" id="VFJ93317.1"/>
    </source>
</evidence>
<dbReference type="AlphaFoldDB" id="A0A450ULC0"/>
<accession>A0A450ULC0</accession>